<evidence type="ECO:0000313" key="3">
    <source>
        <dbReference type="EMBL" id="OBZ68127.1"/>
    </source>
</evidence>
<dbReference type="AlphaFoldDB" id="A0A1C7LVN3"/>
<comment type="caution">
    <text evidence="3">The sequence shown here is derived from an EMBL/GenBank/DDBJ whole genome shotgun (WGS) entry which is preliminary data.</text>
</comment>
<evidence type="ECO:0000259" key="2">
    <source>
        <dbReference type="Pfam" id="PF21678"/>
    </source>
</evidence>
<dbReference type="Proteomes" id="UP000092993">
    <property type="component" value="Unassembled WGS sequence"/>
</dbReference>
<gene>
    <name evidence="3" type="ORF">A0H81_11865</name>
</gene>
<dbReference type="Pfam" id="PF21678">
    <property type="entry name" value="Csf1_N"/>
    <property type="match status" value="1"/>
</dbReference>
<evidence type="ECO:0000256" key="1">
    <source>
        <dbReference type="SAM" id="Phobius"/>
    </source>
</evidence>
<dbReference type="OMA" id="NASACYV"/>
<keyword evidence="1" id="KW-1133">Transmembrane helix</keyword>
<accession>A0A1C7LVN3</accession>
<dbReference type="InterPro" id="IPR048636">
    <property type="entry name" value="Csf1_N"/>
</dbReference>
<keyword evidence="4" id="KW-1185">Reference proteome</keyword>
<dbReference type="PANTHER" id="PTHR32085:SF3">
    <property type="entry name" value="PROTEIN CSF1"/>
    <property type="match status" value="1"/>
</dbReference>
<name>A0A1C7LVN3_GRIFR</name>
<dbReference type="STRING" id="5627.A0A1C7LVN3"/>
<dbReference type="EMBL" id="LUGG01000022">
    <property type="protein sequence ID" value="OBZ68127.1"/>
    <property type="molecule type" value="Genomic_DNA"/>
</dbReference>
<reference evidence="3 4" key="1">
    <citation type="submission" date="2016-03" db="EMBL/GenBank/DDBJ databases">
        <title>Whole genome sequencing of Grifola frondosa 9006-11.</title>
        <authorList>
            <person name="Min B."/>
            <person name="Park H."/>
            <person name="Kim J.-G."/>
            <person name="Cho H."/>
            <person name="Oh Y.-L."/>
            <person name="Kong W.-S."/>
            <person name="Choi I.-G."/>
        </authorList>
    </citation>
    <scope>NUCLEOTIDE SEQUENCE [LARGE SCALE GENOMIC DNA]</scope>
    <source>
        <strain evidence="3 4">9006-11</strain>
    </source>
</reference>
<dbReference type="PANTHER" id="PTHR32085">
    <property type="entry name" value="PROTEIN CSF1"/>
    <property type="match status" value="1"/>
</dbReference>
<organism evidence="3 4">
    <name type="scientific">Grifola frondosa</name>
    <name type="common">Maitake</name>
    <name type="synonym">Polyporus frondosus</name>
    <dbReference type="NCBI Taxonomy" id="5627"/>
    <lineage>
        <taxon>Eukaryota</taxon>
        <taxon>Fungi</taxon>
        <taxon>Dikarya</taxon>
        <taxon>Basidiomycota</taxon>
        <taxon>Agaricomycotina</taxon>
        <taxon>Agaricomycetes</taxon>
        <taxon>Polyporales</taxon>
        <taxon>Grifolaceae</taxon>
        <taxon>Grifola</taxon>
    </lineage>
</organism>
<dbReference type="OrthoDB" id="3265107at2759"/>
<evidence type="ECO:0000313" key="4">
    <source>
        <dbReference type="Proteomes" id="UP000092993"/>
    </source>
</evidence>
<proteinExistence type="predicted"/>
<sequence>MLNFVLLATCICIIIVLILFLFYWNRFFAFILGLLFRLYSWNQEEASVWLSIGSVHFSILSGRILFKDLRYHSSNQTFRIVKGQVSWRYWLRSPAEEEDLSHARVVGEDINVKHQPLLPCRIHMSFQGLEWFMYNRTAAFDNIIKQLDSEIPDTPAPTPIRLSTDGRGSILKIFSRTSGIHDSSVLGPPVSLISSIYKRTPTIVKRAANWLRLQLPNLDPKDLLPISIEATKGAIICGNASTPNLLVAEFNGAEGTYGIVEARSKHDLYKQMLNIKFQNASACYVENTDYHAPMSDIGHKVHEHIRDSHSSPLRQSTYLSFLSFQRLWSHLKLWTLDSSTHPRSHTFFPRASVTVPHPPSWGRKKHHMNADDETPLGADFAMLEYAIERKFMEAPTLELLYYADVVGVVPIPEGQQSVGTESLDPFDIGNGDLPPEWGIDIVVRGVLCGTVLGQIVNVILQRAFFPQVYHDVEPAPRLKPGDTRKWTGLKIFIELRDGVALQIPFRESSKNWQWDGQGRHTK</sequence>
<dbReference type="GO" id="GO:0016020">
    <property type="term" value="C:membrane"/>
    <property type="evidence" value="ECO:0007669"/>
    <property type="project" value="InterPro"/>
</dbReference>
<protein>
    <recommendedName>
        <fullName evidence="2">Csf1 N-terminal domain-containing protein</fullName>
    </recommendedName>
</protein>
<feature type="domain" description="Csf1 N-terminal" evidence="2">
    <location>
        <begin position="18"/>
        <end position="513"/>
    </location>
</feature>
<feature type="transmembrane region" description="Helical" evidence="1">
    <location>
        <begin position="6"/>
        <end position="36"/>
    </location>
</feature>
<keyword evidence="1" id="KW-0812">Transmembrane</keyword>
<keyword evidence="1" id="KW-0472">Membrane</keyword>
<dbReference type="InterPro" id="IPR029636">
    <property type="entry name" value="Csf1"/>
</dbReference>
<dbReference type="GO" id="GO:0006113">
    <property type="term" value="P:fermentation"/>
    <property type="evidence" value="ECO:0007669"/>
    <property type="project" value="InterPro"/>
</dbReference>